<dbReference type="EMBL" id="LGST01000052">
    <property type="protein sequence ID" value="KND96607.1"/>
    <property type="molecule type" value="Genomic_DNA"/>
</dbReference>
<evidence type="ECO:0000313" key="3">
    <source>
        <dbReference type="Proteomes" id="UP000037122"/>
    </source>
</evidence>
<organism evidence="2 3">
    <name type="scientific">Candidozyma auris</name>
    <name type="common">Yeast</name>
    <name type="synonym">Candida auris</name>
    <dbReference type="NCBI Taxonomy" id="498019"/>
    <lineage>
        <taxon>Eukaryota</taxon>
        <taxon>Fungi</taxon>
        <taxon>Dikarya</taxon>
        <taxon>Ascomycota</taxon>
        <taxon>Saccharomycotina</taxon>
        <taxon>Pichiomycetes</taxon>
        <taxon>Metschnikowiaceae</taxon>
        <taxon>Candidozyma</taxon>
    </lineage>
</organism>
<gene>
    <name evidence="2" type="ORF">QG37_07046</name>
</gene>
<proteinExistence type="predicted"/>
<protein>
    <submittedName>
        <fullName evidence="2">Uncharacterized protein</fullName>
    </submittedName>
</protein>
<keyword evidence="1" id="KW-1133">Transmembrane helix</keyword>
<accession>A0A0L0NR14</accession>
<name>A0A0L0NR14_CANAR</name>
<dbReference type="AlphaFoldDB" id="A0A0L0NR14"/>
<keyword evidence="1" id="KW-0472">Membrane</keyword>
<evidence type="ECO:0000256" key="1">
    <source>
        <dbReference type="SAM" id="Phobius"/>
    </source>
</evidence>
<evidence type="ECO:0000313" key="2">
    <source>
        <dbReference type="EMBL" id="KND96607.1"/>
    </source>
</evidence>
<keyword evidence="1" id="KW-0812">Transmembrane</keyword>
<dbReference type="VEuPathDB" id="FungiDB:QG37_07046"/>
<reference evidence="3" key="1">
    <citation type="journal article" date="2015" name="BMC Genomics">
        <title>Draft genome of a commonly misdiagnosed multidrug resistant pathogen Candida auris.</title>
        <authorList>
            <person name="Chatterjee S."/>
            <person name="Alampalli S.V."/>
            <person name="Nageshan R.K."/>
            <person name="Chettiar S.T."/>
            <person name="Joshi S."/>
            <person name="Tatu U.S."/>
        </authorList>
    </citation>
    <scope>NUCLEOTIDE SEQUENCE [LARGE SCALE GENOMIC DNA]</scope>
    <source>
        <strain evidence="3">6684</strain>
    </source>
</reference>
<comment type="caution">
    <text evidence="2">The sequence shown here is derived from an EMBL/GenBank/DDBJ whole genome shotgun (WGS) entry which is preliminary data.</text>
</comment>
<sequence>MQGYSPELGRSTRIYEILSDSVEDTYRSNEKYPILLFMLSQALLVLVTRWSWMAAKCTASSQYGTRKATKWLRIPKIWLLKPYYKDLKGFHYFSVKRKKIG</sequence>
<feature type="transmembrane region" description="Helical" evidence="1">
    <location>
        <begin position="32"/>
        <end position="52"/>
    </location>
</feature>
<dbReference type="Proteomes" id="UP000037122">
    <property type="component" value="Unassembled WGS sequence"/>
</dbReference>